<gene>
    <name evidence="1" type="ORF">HAX54_028442</name>
</gene>
<dbReference type="EMBL" id="JACEIK010034992">
    <property type="protein sequence ID" value="MCE5166875.1"/>
    <property type="molecule type" value="Genomic_DNA"/>
</dbReference>
<reference evidence="1 2" key="1">
    <citation type="journal article" date="2021" name="BMC Genomics">
        <title>Datura genome reveals duplications of psychoactive alkaloid biosynthetic genes and high mutation rate following tissue culture.</title>
        <authorList>
            <person name="Rajewski A."/>
            <person name="Carter-House D."/>
            <person name="Stajich J."/>
            <person name="Litt A."/>
        </authorList>
    </citation>
    <scope>NUCLEOTIDE SEQUENCE [LARGE SCALE GENOMIC DNA]</scope>
    <source>
        <strain evidence="1">AR-01</strain>
    </source>
</reference>
<sequence length="128" mass="14555">AIEYDRKPKYCSSCLRLGHNCSEKDTLHTKELVQHQKVWKATGKLMPKVMEGFVGSGRHFTKERLETIVPTSDGTGQMNGWQEVIGRKTERSNQKQDVQGVLDIKGFNYLLNTEEIDNGAMEVEDEPD</sequence>
<dbReference type="Proteomes" id="UP000823775">
    <property type="component" value="Unassembled WGS sequence"/>
</dbReference>
<comment type="caution">
    <text evidence="1">The sequence shown here is derived from an EMBL/GenBank/DDBJ whole genome shotgun (WGS) entry which is preliminary data.</text>
</comment>
<organism evidence="1 2">
    <name type="scientific">Datura stramonium</name>
    <name type="common">Jimsonweed</name>
    <name type="synonym">Common thornapple</name>
    <dbReference type="NCBI Taxonomy" id="4076"/>
    <lineage>
        <taxon>Eukaryota</taxon>
        <taxon>Viridiplantae</taxon>
        <taxon>Streptophyta</taxon>
        <taxon>Embryophyta</taxon>
        <taxon>Tracheophyta</taxon>
        <taxon>Spermatophyta</taxon>
        <taxon>Magnoliopsida</taxon>
        <taxon>eudicotyledons</taxon>
        <taxon>Gunneridae</taxon>
        <taxon>Pentapetalae</taxon>
        <taxon>asterids</taxon>
        <taxon>lamiids</taxon>
        <taxon>Solanales</taxon>
        <taxon>Solanaceae</taxon>
        <taxon>Solanoideae</taxon>
        <taxon>Datureae</taxon>
        <taxon>Datura</taxon>
    </lineage>
</organism>
<name>A0ABS8Y8D7_DATST</name>
<evidence type="ECO:0000313" key="1">
    <source>
        <dbReference type="EMBL" id="MCE5166875.1"/>
    </source>
</evidence>
<keyword evidence="2" id="KW-1185">Reference proteome</keyword>
<accession>A0ABS8Y8D7</accession>
<proteinExistence type="predicted"/>
<feature type="non-terminal residue" evidence="1">
    <location>
        <position position="1"/>
    </location>
</feature>
<evidence type="ECO:0000313" key="2">
    <source>
        <dbReference type="Proteomes" id="UP000823775"/>
    </source>
</evidence>
<protein>
    <submittedName>
        <fullName evidence="1">Uncharacterized protein</fullName>
    </submittedName>
</protein>